<evidence type="ECO:0000256" key="6">
    <source>
        <dbReference type="SAM" id="Phobius"/>
    </source>
</evidence>
<comment type="caution">
    <text evidence="9">The sequence shown here is derived from an EMBL/GenBank/DDBJ whole genome shotgun (WGS) entry which is preliminary data.</text>
</comment>
<feature type="chain" id="PRO_5015855206" description="Mechanosensitive ion channel MscS domain-containing protein" evidence="7">
    <location>
        <begin position="21"/>
        <end position="558"/>
    </location>
</feature>
<evidence type="ECO:0000256" key="1">
    <source>
        <dbReference type="ARBA" id="ARBA00004141"/>
    </source>
</evidence>
<feature type="signal peptide" evidence="7">
    <location>
        <begin position="1"/>
        <end position="20"/>
    </location>
</feature>
<dbReference type="Gene3D" id="1.10.287.1260">
    <property type="match status" value="1"/>
</dbReference>
<organism evidence="9 10">
    <name type="scientific">Rhodovulum sulfidophilum</name>
    <name type="common">Rhodobacter sulfidophilus</name>
    <dbReference type="NCBI Taxonomy" id="35806"/>
    <lineage>
        <taxon>Bacteria</taxon>
        <taxon>Pseudomonadati</taxon>
        <taxon>Pseudomonadota</taxon>
        <taxon>Alphaproteobacteria</taxon>
        <taxon>Rhodobacterales</taxon>
        <taxon>Paracoccaceae</taxon>
        <taxon>Rhodovulum</taxon>
    </lineage>
</organism>
<proteinExistence type="inferred from homology"/>
<evidence type="ECO:0000256" key="4">
    <source>
        <dbReference type="ARBA" id="ARBA00022989"/>
    </source>
</evidence>
<feature type="domain" description="Mechanosensitive ion channel MscS" evidence="8">
    <location>
        <begin position="386"/>
        <end position="451"/>
    </location>
</feature>
<name>A0A2W5N1T9_RHOSU</name>
<sequence>MQLRPLLLLLLLFLAGPVQVGADTAGFAITPINRSSPRDTFLSFLAATDEIERLYGDYVADKTVDKVRLMRRELAQARRLMDLDDLPDSTRVKTGNAAIGYLRDILARLPPIDPAEIPGPPLAGHDMGPSGEAAPPLTWTIPGTEIQIAYIDDGLHGGNYLFTAESLATLPRQYEDLIQATPPGSGTYPNYHEDQINATGPLISEEFVAAIPAALKQSRFGTPAWKILANALIMGVFAIVALCWTLLTHHRARELPGPRRILWHAAAPVGILALLQVSDWFIASQINPTGSFAAGELMFSTLVRYASGAWLVWLLIHLLAEAIARSPRASAGADTHLLRLMARIVGLLAAGTVLVLGADAIGIPAMGLIAGLGFGGIAVALASQSTLENLLAGVTLFADRPFRIGDHILFDGQAASVERIGPRSSRLRAQDGTLYTVPNADLARSHIVNYTMRESWLLDQTIAIRDSTPPELVRELLRRIRAELDENPRIERAEGWPRVFVTGMIPGRIELRIQARVPGTDAPAFLAEQERILLFVLSVTRELAIELAAPVPLAEPAA</sequence>
<keyword evidence="3 6" id="KW-0812">Transmembrane</keyword>
<comment type="similarity">
    <text evidence="2">Belongs to the MscS (TC 1.A.23) family.</text>
</comment>
<feature type="transmembrane region" description="Helical" evidence="6">
    <location>
        <begin position="340"/>
        <end position="357"/>
    </location>
</feature>
<dbReference type="InterPro" id="IPR023408">
    <property type="entry name" value="MscS_beta-dom_sf"/>
</dbReference>
<evidence type="ECO:0000313" key="9">
    <source>
        <dbReference type="EMBL" id="PZQ46379.1"/>
    </source>
</evidence>
<keyword evidence="5 6" id="KW-0472">Membrane</keyword>
<evidence type="ECO:0000259" key="8">
    <source>
        <dbReference type="Pfam" id="PF00924"/>
    </source>
</evidence>
<keyword evidence="7" id="KW-0732">Signal</keyword>
<keyword evidence="4 6" id="KW-1133">Transmembrane helix</keyword>
<evidence type="ECO:0000256" key="7">
    <source>
        <dbReference type="SAM" id="SignalP"/>
    </source>
</evidence>
<feature type="transmembrane region" description="Helical" evidence="6">
    <location>
        <begin position="363"/>
        <end position="382"/>
    </location>
</feature>
<evidence type="ECO:0000256" key="5">
    <source>
        <dbReference type="ARBA" id="ARBA00023136"/>
    </source>
</evidence>
<dbReference type="Proteomes" id="UP000249185">
    <property type="component" value="Unassembled WGS sequence"/>
</dbReference>
<comment type="subcellular location">
    <subcellularLocation>
        <location evidence="1">Membrane</location>
        <topology evidence="1">Multi-pass membrane protein</topology>
    </subcellularLocation>
</comment>
<gene>
    <name evidence="9" type="ORF">DI556_20555</name>
</gene>
<dbReference type="PANTHER" id="PTHR30566:SF5">
    <property type="entry name" value="MECHANOSENSITIVE ION CHANNEL PROTEIN 1, MITOCHONDRIAL-RELATED"/>
    <property type="match status" value="1"/>
</dbReference>
<dbReference type="AlphaFoldDB" id="A0A2W5N1T9"/>
<dbReference type="GO" id="GO:0008381">
    <property type="term" value="F:mechanosensitive monoatomic ion channel activity"/>
    <property type="evidence" value="ECO:0007669"/>
    <property type="project" value="UniProtKB-ARBA"/>
</dbReference>
<dbReference type="Pfam" id="PF00924">
    <property type="entry name" value="MS_channel_2nd"/>
    <property type="match status" value="1"/>
</dbReference>
<dbReference type="SUPFAM" id="SSF50182">
    <property type="entry name" value="Sm-like ribonucleoproteins"/>
    <property type="match status" value="1"/>
</dbReference>
<dbReference type="InterPro" id="IPR010920">
    <property type="entry name" value="LSM_dom_sf"/>
</dbReference>
<dbReference type="GO" id="GO:0016020">
    <property type="term" value="C:membrane"/>
    <property type="evidence" value="ECO:0007669"/>
    <property type="project" value="UniProtKB-SubCell"/>
</dbReference>
<dbReference type="Gene3D" id="2.30.30.60">
    <property type="match status" value="1"/>
</dbReference>
<dbReference type="SUPFAM" id="SSF82861">
    <property type="entry name" value="Mechanosensitive channel protein MscS (YggB), transmembrane region"/>
    <property type="match status" value="1"/>
</dbReference>
<dbReference type="InterPro" id="IPR011014">
    <property type="entry name" value="MscS_channel_TM-2"/>
</dbReference>
<feature type="transmembrane region" description="Helical" evidence="6">
    <location>
        <begin position="227"/>
        <end position="249"/>
    </location>
</feature>
<dbReference type="InterPro" id="IPR006685">
    <property type="entry name" value="MscS_channel_2nd"/>
</dbReference>
<protein>
    <recommendedName>
        <fullName evidence="8">Mechanosensitive ion channel MscS domain-containing protein</fullName>
    </recommendedName>
</protein>
<accession>A0A2W5N1T9</accession>
<reference evidence="9 10" key="1">
    <citation type="submission" date="2017-08" db="EMBL/GenBank/DDBJ databases">
        <title>Infants hospitalized years apart are colonized by the same room-sourced microbial strains.</title>
        <authorList>
            <person name="Brooks B."/>
            <person name="Olm M.R."/>
            <person name="Firek B.A."/>
            <person name="Baker R."/>
            <person name="Thomas B.C."/>
            <person name="Morowitz M.J."/>
            <person name="Banfield J.F."/>
        </authorList>
    </citation>
    <scope>NUCLEOTIDE SEQUENCE [LARGE SCALE GENOMIC DNA]</scope>
    <source>
        <strain evidence="9">S2_005_002_R2_34</strain>
    </source>
</reference>
<evidence type="ECO:0000256" key="3">
    <source>
        <dbReference type="ARBA" id="ARBA00022692"/>
    </source>
</evidence>
<evidence type="ECO:0000256" key="2">
    <source>
        <dbReference type="ARBA" id="ARBA00008017"/>
    </source>
</evidence>
<feature type="transmembrane region" description="Helical" evidence="6">
    <location>
        <begin position="302"/>
        <end position="320"/>
    </location>
</feature>
<dbReference type="PANTHER" id="PTHR30566">
    <property type="entry name" value="YNAI-RELATED MECHANOSENSITIVE ION CHANNEL"/>
    <property type="match status" value="1"/>
</dbReference>
<feature type="transmembrane region" description="Helical" evidence="6">
    <location>
        <begin position="261"/>
        <end position="282"/>
    </location>
</feature>
<evidence type="ECO:0000313" key="10">
    <source>
        <dbReference type="Proteomes" id="UP000249185"/>
    </source>
</evidence>
<dbReference type="EMBL" id="QFPW01000026">
    <property type="protein sequence ID" value="PZQ46379.1"/>
    <property type="molecule type" value="Genomic_DNA"/>
</dbReference>